<gene>
    <name evidence="3" type="ORF">BAR1_10420</name>
</gene>
<feature type="chain" id="PRO_5016774366" evidence="1">
    <location>
        <begin position="21"/>
        <end position="130"/>
    </location>
</feature>
<name>A0A347UHH8_9RHOB</name>
<dbReference type="KEGG" id="pamo:BAR1_10420"/>
<evidence type="ECO:0000313" key="3">
    <source>
        <dbReference type="EMBL" id="AXX98306.1"/>
    </source>
</evidence>
<dbReference type="RefSeq" id="WP_118942962.1">
    <property type="nucleotide sequence ID" value="NZ_CP032125.1"/>
</dbReference>
<dbReference type="PANTHER" id="PTHR36919">
    <property type="entry name" value="BLR1215 PROTEIN"/>
    <property type="match status" value="1"/>
</dbReference>
<feature type="signal peptide" evidence="1">
    <location>
        <begin position="1"/>
        <end position="20"/>
    </location>
</feature>
<keyword evidence="4" id="KW-1185">Reference proteome</keyword>
<evidence type="ECO:0000256" key="1">
    <source>
        <dbReference type="SAM" id="SignalP"/>
    </source>
</evidence>
<sequence>MRNLGLISAFAIALAAPAFADPVEGIWKTAKDDNGNFGHIKVSMCGDRICGVLVKSFDSNGDPLESENIGKRIIWNMVPEGDGYYDSGKVWAPDRDKTYSSKMTMNGNKLTIKGCVFGICRNGGTWVRIK</sequence>
<organism evidence="3 4">
    <name type="scientific">Profundibacter amoris</name>
    <dbReference type="NCBI Taxonomy" id="2171755"/>
    <lineage>
        <taxon>Bacteria</taxon>
        <taxon>Pseudomonadati</taxon>
        <taxon>Pseudomonadota</taxon>
        <taxon>Alphaproteobacteria</taxon>
        <taxon>Rhodobacterales</taxon>
        <taxon>Paracoccaceae</taxon>
        <taxon>Profundibacter</taxon>
    </lineage>
</organism>
<dbReference type="Pfam" id="PF09917">
    <property type="entry name" value="DUF2147"/>
    <property type="match status" value="1"/>
</dbReference>
<proteinExistence type="predicted"/>
<dbReference type="OrthoDB" id="9811671at2"/>
<evidence type="ECO:0000313" key="4">
    <source>
        <dbReference type="Proteomes" id="UP000261704"/>
    </source>
</evidence>
<keyword evidence="1" id="KW-0732">Signal</keyword>
<dbReference type="InterPro" id="IPR019223">
    <property type="entry name" value="DUF2147"/>
</dbReference>
<accession>A0A347UHH8</accession>
<reference evidence="3 4" key="1">
    <citation type="submission" date="2018-09" db="EMBL/GenBank/DDBJ databases">
        <title>Profundibacter amoris BAR1 gen. nov., sp. nov., a new member of the Roseobacter clade isolated at Lokis Castle Vent Field on the Arctic Mid-Oceanic Ridge.</title>
        <authorList>
            <person name="Le Moine Bauer S."/>
            <person name="Sjoeberg A.G."/>
            <person name="L'Haridon S."/>
            <person name="Stokke R."/>
            <person name="Roalkvam I."/>
            <person name="Steen I.H."/>
            <person name="Dahle H."/>
        </authorList>
    </citation>
    <scope>NUCLEOTIDE SEQUENCE [LARGE SCALE GENOMIC DNA]</scope>
    <source>
        <strain evidence="3 4">BAR1</strain>
    </source>
</reference>
<evidence type="ECO:0000259" key="2">
    <source>
        <dbReference type="Pfam" id="PF09917"/>
    </source>
</evidence>
<dbReference type="Proteomes" id="UP000261704">
    <property type="component" value="Chromosome"/>
</dbReference>
<protein>
    <submittedName>
        <fullName evidence="3">DUF2147 domain-containing protein</fullName>
    </submittedName>
</protein>
<dbReference type="AlphaFoldDB" id="A0A347UHH8"/>
<dbReference type="EMBL" id="CP032125">
    <property type="protein sequence ID" value="AXX98306.1"/>
    <property type="molecule type" value="Genomic_DNA"/>
</dbReference>
<dbReference type="Gene3D" id="2.40.128.520">
    <property type="match status" value="1"/>
</dbReference>
<feature type="domain" description="DUF2147" evidence="2">
    <location>
        <begin position="25"/>
        <end position="128"/>
    </location>
</feature>
<dbReference type="PANTHER" id="PTHR36919:SF2">
    <property type="entry name" value="BLL6627 PROTEIN"/>
    <property type="match status" value="1"/>
</dbReference>